<evidence type="ECO:0000256" key="1">
    <source>
        <dbReference type="SAM" id="MobiDB-lite"/>
    </source>
</evidence>
<organism evidence="2 3">
    <name type="scientific">Colletotrichum sojae</name>
    <dbReference type="NCBI Taxonomy" id="2175907"/>
    <lineage>
        <taxon>Eukaryota</taxon>
        <taxon>Fungi</taxon>
        <taxon>Dikarya</taxon>
        <taxon>Ascomycota</taxon>
        <taxon>Pezizomycotina</taxon>
        <taxon>Sordariomycetes</taxon>
        <taxon>Hypocreomycetidae</taxon>
        <taxon>Glomerellales</taxon>
        <taxon>Glomerellaceae</taxon>
        <taxon>Colletotrichum</taxon>
        <taxon>Colletotrichum orchidearum species complex</taxon>
    </lineage>
</organism>
<feature type="region of interest" description="Disordered" evidence="1">
    <location>
        <begin position="44"/>
        <end position="85"/>
    </location>
</feature>
<comment type="caution">
    <text evidence="2">The sequence shown here is derived from an EMBL/GenBank/DDBJ whole genome shotgun (WGS) entry which is preliminary data.</text>
</comment>
<sequence length="113" mass="12586">MRAAEIAEDVLCFYSKKQHKARMFPSMKVELAPKLGGCQIRLERPHATFRRPPQGLKGSRDGETCGDGQQQQQQHPDTAGQMRPSRVDTLVNLAKMHLLPTKVSSQPPGFGTF</sequence>
<name>A0A8H6IU98_9PEZI</name>
<reference evidence="2 3" key="1">
    <citation type="journal article" date="2020" name="Phytopathology">
        <title>Genome Sequence Resources of Colletotrichum truncatum, C. plurivorum, C. musicola, and C. sojae: Four Species Pathogenic to Soybean (Glycine max).</title>
        <authorList>
            <person name="Rogerio F."/>
            <person name="Boufleur T.R."/>
            <person name="Ciampi-Guillardi M."/>
            <person name="Sukno S.A."/>
            <person name="Thon M.R."/>
            <person name="Massola Junior N.S."/>
            <person name="Baroncelli R."/>
        </authorList>
    </citation>
    <scope>NUCLEOTIDE SEQUENCE [LARGE SCALE GENOMIC DNA]</scope>
    <source>
        <strain evidence="2 3">LFN0009</strain>
    </source>
</reference>
<evidence type="ECO:0000313" key="3">
    <source>
        <dbReference type="Proteomes" id="UP000652219"/>
    </source>
</evidence>
<dbReference type="EMBL" id="WIGN01000354">
    <property type="protein sequence ID" value="KAF6797523.1"/>
    <property type="molecule type" value="Genomic_DNA"/>
</dbReference>
<proteinExistence type="predicted"/>
<gene>
    <name evidence="2" type="ORF">CSOJ01_12971</name>
</gene>
<dbReference type="Proteomes" id="UP000652219">
    <property type="component" value="Unassembled WGS sequence"/>
</dbReference>
<evidence type="ECO:0000313" key="2">
    <source>
        <dbReference type="EMBL" id="KAF6797523.1"/>
    </source>
</evidence>
<keyword evidence="3" id="KW-1185">Reference proteome</keyword>
<protein>
    <submittedName>
        <fullName evidence="2">Uncharacterized protein</fullName>
    </submittedName>
</protein>
<accession>A0A8H6IU98</accession>
<dbReference type="AlphaFoldDB" id="A0A8H6IU98"/>